<gene>
    <name evidence="1" type="ORF">OKC24_01760</name>
</gene>
<name>A0ABT3NEE5_9GAMM</name>
<comment type="caution">
    <text evidence="1">The sequence shown here is derived from an EMBL/GenBank/DDBJ whole genome shotgun (WGS) entry which is preliminary data.</text>
</comment>
<evidence type="ECO:0000313" key="1">
    <source>
        <dbReference type="EMBL" id="MCW8037911.1"/>
    </source>
</evidence>
<organism evidence="1 2">
    <name type="scientific">Acinetobacter entericus</name>
    <dbReference type="NCBI Taxonomy" id="2989714"/>
    <lineage>
        <taxon>Bacteria</taxon>
        <taxon>Pseudomonadati</taxon>
        <taxon>Pseudomonadota</taxon>
        <taxon>Gammaproteobacteria</taxon>
        <taxon>Moraxellales</taxon>
        <taxon>Moraxellaceae</taxon>
        <taxon>Acinetobacter</taxon>
    </lineage>
</organism>
<accession>A0ABT3NEE5</accession>
<dbReference type="GO" id="GO:0005524">
    <property type="term" value="F:ATP binding"/>
    <property type="evidence" value="ECO:0007669"/>
    <property type="project" value="UniProtKB-KW"/>
</dbReference>
<dbReference type="Proteomes" id="UP001209682">
    <property type="component" value="Unassembled WGS sequence"/>
</dbReference>
<dbReference type="EMBL" id="JAPEQW010000002">
    <property type="protein sequence ID" value="MCW8037911.1"/>
    <property type="molecule type" value="Genomic_DNA"/>
</dbReference>
<keyword evidence="1" id="KW-0067">ATP-binding</keyword>
<protein>
    <submittedName>
        <fullName evidence="1">ATP-binding protein</fullName>
    </submittedName>
</protein>
<keyword evidence="2" id="KW-1185">Reference proteome</keyword>
<reference evidence="1 2" key="1">
    <citation type="submission" date="2022-11" db="EMBL/GenBank/DDBJ databases">
        <title>Acinetobacter entericus sp. nov., isolated from the gut of the plastic-eating larvae of the Coleoptera insect Zophobas atratus.</title>
        <authorList>
            <person name="Dong X."/>
            <person name="Yang Y."/>
        </authorList>
    </citation>
    <scope>NUCLEOTIDE SEQUENCE [LARGE SCALE GENOMIC DNA]</scope>
    <source>
        <strain evidence="1 2">BIT-DXN8</strain>
    </source>
</reference>
<evidence type="ECO:0000313" key="2">
    <source>
        <dbReference type="Proteomes" id="UP001209682"/>
    </source>
</evidence>
<dbReference type="Pfam" id="PF13479">
    <property type="entry name" value="AAA_24"/>
    <property type="match status" value="1"/>
</dbReference>
<proteinExistence type="predicted"/>
<keyword evidence="1" id="KW-0547">Nucleotide-binding</keyword>
<dbReference type="RefSeq" id="WP_265464620.1">
    <property type="nucleotide sequence ID" value="NZ_JAPEQW010000002.1"/>
</dbReference>
<sequence>MALINVVRADEPIHVETIVAYYYADPDIGKSSLAFTANAPILFDFDKGVHRVGALRRGTAVQVQKWTDVSNVTEEDLKPFKTVVFDTVGTMLDCVKIYYQGIKGNTQRDGNLTLKAQGYAGNDFISLINRIRSYGKDIVFIGHAEEQRNDDLLIHRPSMTGKNRDVLYRISDIMAYLTYEKAADGQIVRVLKFQASNSHHAKNSGNLGADTGGNIVLPNLMQAQTFFADLIQQAKDHLNIMTPAQLETMKAIEQRDQFFAECDQAIYASSINELCEQLDKDHVHYLEMRKFLKAKSLHLGFVYDKEKQKFIDPKQNTFYGISPEQRDHIQELLAQLNIDIVAFCEEQGIDSLMGIEAERFNDVVAYINTKTNQGTATA</sequence>